<accession>X1VZX3</accession>
<keyword evidence="1" id="KW-1133">Transmembrane helix</keyword>
<name>X1VZX3_9ZZZZ</name>
<dbReference type="EMBL" id="BARW01039274">
    <property type="protein sequence ID" value="GAJ19205.1"/>
    <property type="molecule type" value="Genomic_DNA"/>
</dbReference>
<sequence length="78" mass="8812">VVGIITKTEPAKIEHQSLVYCNDEYKEYKPRDNVLFSVPVVNTRANIYSFHKPIKLKIAAVTIPGVAIGTIILKRILY</sequence>
<comment type="caution">
    <text evidence="2">The sequence shown here is derived from an EMBL/GenBank/DDBJ whole genome shotgun (WGS) entry which is preliminary data.</text>
</comment>
<dbReference type="AlphaFoldDB" id="X1VZX3"/>
<gene>
    <name evidence="2" type="ORF">S12H4_59889</name>
</gene>
<evidence type="ECO:0000256" key="1">
    <source>
        <dbReference type="SAM" id="Phobius"/>
    </source>
</evidence>
<keyword evidence="1" id="KW-0472">Membrane</keyword>
<keyword evidence="1" id="KW-0812">Transmembrane</keyword>
<organism evidence="2">
    <name type="scientific">marine sediment metagenome</name>
    <dbReference type="NCBI Taxonomy" id="412755"/>
    <lineage>
        <taxon>unclassified sequences</taxon>
        <taxon>metagenomes</taxon>
        <taxon>ecological metagenomes</taxon>
    </lineage>
</organism>
<feature type="transmembrane region" description="Helical" evidence="1">
    <location>
        <begin position="58"/>
        <end position="77"/>
    </location>
</feature>
<protein>
    <submittedName>
        <fullName evidence="2">Uncharacterized protein</fullName>
    </submittedName>
</protein>
<evidence type="ECO:0000313" key="2">
    <source>
        <dbReference type="EMBL" id="GAJ19205.1"/>
    </source>
</evidence>
<reference evidence="2" key="1">
    <citation type="journal article" date="2014" name="Front. Microbiol.">
        <title>High frequency of phylogenetically diverse reductive dehalogenase-homologous genes in deep subseafloor sedimentary metagenomes.</title>
        <authorList>
            <person name="Kawai M."/>
            <person name="Futagami T."/>
            <person name="Toyoda A."/>
            <person name="Takaki Y."/>
            <person name="Nishi S."/>
            <person name="Hori S."/>
            <person name="Arai W."/>
            <person name="Tsubouchi T."/>
            <person name="Morono Y."/>
            <person name="Uchiyama I."/>
            <person name="Ito T."/>
            <person name="Fujiyama A."/>
            <person name="Inagaki F."/>
            <person name="Takami H."/>
        </authorList>
    </citation>
    <scope>NUCLEOTIDE SEQUENCE</scope>
    <source>
        <strain evidence="2">Expedition CK06-06</strain>
    </source>
</reference>
<proteinExistence type="predicted"/>
<feature type="non-terminal residue" evidence="2">
    <location>
        <position position="1"/>
    </location>
</feature>